<dbReference type="EC" id="2.6.1.18" evidence="25"/>
<comment type="catalytic activity">
    <reaction evidence="15">
        <text>N(omega),N(omega)-dimethyl-L-arginine + pyruvate = 5-(3,3-dimethylguanidino)-2-oxopentanoate + L-alanine</text>
        <dbReference type="Rhea" id="RHEA:77303"/>
        <dbReference type="ChEBI" id="CHEBI:15361"/>
        <dbReference type="ChEBI" id="CHEBI:57972"/>
        <dbReference type="ChEBI" id="CHEBI:58326"/>
        <dbReference type="ChEBI" id="CHEBI:197301"/>
    </reaction>
</comment>
<dbReference type="EC" id="2.6.1.40" evidence="9"/>
<dbReference type="PANTHER" id="PTHR45688">
    <property type="match status" value="1"/>
</dbReference>
<accession>A0A0C2FY66</accession>
<dbReference type="EC" id="2.6.1.44" evidence="5"/>
<keyword evidence="6 36" id="KW-0032">Aminotransferase</keyword>
<dbReference type="GO" id="GO:0005739">
    <property type="term" value="C:mitochondrion"/>
    <property type="evidence" value="ECO:0007669"/>
    <property type="project" value="UniProtKB-SubCell"/>
</dbReference>
<evidence type="ECO:0000256" key="1">
    <source>
        <dbReference type="ARBA" id="ARBA00001933"/>
    </source>
</evidence>
<evidence type="ECO:0000256" key="6">
    <source>
        <dbReference type="ARBA" id="ARBA00022576"/>
    </source>
</evidence>
<comment type="subunit">
    <text evidence="4">Homotetramer.</text>
</comment>
<keyword evidence="37" id="KW-1185">Reference proteome</keyword>
<protein>
    <recommendedName>
        <fullName evidence="10">Alanine--glyoxylate aminotransferase 2, mitochondrial</fullName>
        <ecNumber evidence="25">2.6.1.18</ecNumber>
        <ecNumber evidence="9">2.6.1.40</ecNumber>
        <ecNumber evidence="5">2.6.1.44</ecNumber>
    </recommendedName>
    <alternativeName>
        <fullName evidence="11">(R)-3-amino-2-methylpropionate--pyruvate transaminase</fullName>
    </alternativeName>
    <alternativeName>
        <fullName evidence="13">Beta-ALAAT II</fullName>
    </alternativeName>
    <alternativeName>
        <fullName evidence="14">Beta-alanine-pyruvate aminotransferase</fullName>
    </alternativeName>
    <alternativeName>
        <fullName evidence="27">D-3-aminoisobutyrate-pyruvate aminotransferase</fullName>
    </alternativeName>
    <alternativeName>
        <fullName evidence="12">D-AIBAT</fullName>
    </alternativeName>
    <alternativeName>
        <fullName evidence="26">D-beta-aminoisobutyrate-pyruvate aminotransferase</fullName>
    </alternativeName>
</protein>
<comment type="catalytic activity">
    <reaction evidence="28">
        <text>N(omega),N(omega)-dimethyl-L-arginine + glyoxylate = 5-(3,3-dimethylguanidino)-2-oxopentanoate + glycine</text>
        <dbReference type="Rhea" id="RHEA:77311"/>
        <dbReference type="ChEBI" id="CHEBI:36655"/>
        <dbReference type="ChEBI" id="CHEBI:57305"/>
        <dbReference type="ChEBI" id="CHEBI:58326"/>
        <dbReference type="ChEBI" id="CHEBI:197301"/>
    </reaction>
</comment>
<evidence type="ECO:0000313" key="36">
    <source>
        <dbReference type="EMBL" id="KIH53525.1"/>
    </source>
</evidence>
<evidence type="ECO:0000256" key="26">
    <source>
        <dbReference type="ARBA" id="ARBA00044257"/>
    </source>
</evidence>
<evidence type="ECO:0000256" key="31">
    <source>
        <dbReference type="ARBA" id="ARBA00048560"/>
    </source>
</evidence>
<evidence type="ECO:0000313" key="37">
    <source>
        <dbReference type="Proteomes" id="UP000054047"/>
    </source>
</evidence>
<dbReference type="SUPFAM" id="SSF53383">
    <property type="entry name" value="PLP-dependent transferases"/>
    <property type="match status" value="2"/>
</dbReference>
<dbReference type="GO" id="GO:0008453">
    <property type="term" value="F:alanine-glyoxylate transaminase activity"/>
    <property type="evidence" value="ECO:0007669"/>
    <property type="project" value="UniProtKB-EC"/>
</dbReference>
<comment type="catalytic activity">
    <reaction evidence="21">
        <text>L-ornithine + pyruvate = 5-amino-2-oxopentanoate + L-alanine</text>
        <dbReference type="Rhea" id="RHEA:77327"/>
        <dbReference type="ChEBI" id="CHEBI:15361"/>
        <dbReference type="ChEBI" id="CHEBI:46911"/>
        <dbReference type="ChEBI" id="CHEBI:57972"/>
        <dbReference type="ChEBI" id="CHEBI:58802"/>
    </reaction>
</comment>
<dbReference type="GO" id="GO:0047305">
    <property type="term" value="F:(R)-3-amino-2-methylpropionate-pyruvate transaminase activity"/>
    <property type="evidence" value="ECO:0007669"/>
    <property type="project" value="UniProtKB-EC"/>
</dbReference>
<dbReference type="PANTHER" id="PTHR45688:SF3">
    <property type="entry name" value="ALANINE--GLYOXYLATE AMINOTRANSFERASE 2, MITOCHONDRIAL"/>
    <property type="match status" value="1"/>
</dbReference>
<evidence type="ECO:0000256" key="29">
    <source>
        <dbReference type="ARBA" id="ARBA00048264"/>
    </source>
</evidence>
<evidence type="ECO:0000256" key="13">
    <source>
        <dbReference type="ARBA" id="ARBA00042611"/>
    </source>
</evidence>
<evidence type="ECO:0000256" key="11">
    <source>
        <dbReference type="ARBA" id="ARBA00041662"/>
    </source>
</evidence>
<reference evidence="36 37" key="1">
    <citation type="submission" date="2013-12" db="EMBL/GenBank/DDBJ databases">
        <title>Draft genome of the parsitic nematode Ancylostoma duodenale.</title>
        <authorList>
            <person name="Mitreva M."/>
        </authorList>
    </citation>
    <scope>NUCLEOTIDE SEQUENCE [LARGE SCALE GENOMIC DNA]</scope>
    <source>
        <strain evidence="36 37">Zhejiang</strain>
    </source>
</reference>
<comment type="cofactor">
    <cofactor evidence="1">
        <name>pyridoxal 5'-phosphate</name>
        <dbReference type="ChEBI" id="CHEBI:597326"/>
    </cofactor>
</comment>
<comment type="catalytic activity">
    <reaction evidence="17">
        <text>(R)-3-amino-2-methylpropanoate + pyruvate = 2-methyl-3-oxopropanoate + L-alanine</text>
        <dbReference type="Rhea" id="RHEA:18393"/>
        <dbReference type="ChEBI" id="CHEBI:15361"/>
        <dbReference type="ChEBI" id="CHEBI:57700"/>
        <dbReference type="ChEBI" id="CHEBI:57731"/>
        <dbReference type="ChEBI" id="CHEBI:57972"/>
        <dbReference type="EC" id="2.6.1.40"/>
    </reaction>
    <physiologicalReaction direction="left-to-right" evidence="17">
        <dbReference type="Rhea" id="RHEA:18394"/>
    </physiologicalReaction>
</comment>
<evidence type="ECO:0000256" key="12">
    <source>
        <dbReference type="ARBA" id="ARBA00041845"/>
    </source>
</evidence>
<comment type="catalytic activity">
    <reaction evidence="23">
        <text>3-oxopropanoate + L-alanine = beta-alanine + pyruvate</text>
        <dbReference type="Rhea" id="RHEA:14077"/>
        <dbReference type="ChEBI" id="CHEBI:15361"/>
        <dbReference type="ChEBI" id="CHEBI:33190"/>
        <dbReference type="ChEBI" id="CHEBI:57966"/>
        <dbReference type="ChEBI" id="CHEBI:57972"/>
        <dbReference type="EC" id="2.6.1.18"/>
    </reaction>
    <physiologicalReaction direction="right-to-left" evidence="23">
        <dbReference type="Rhea" id="RHEA:14079"/>
    </physiologicalReaction>
</comment>
<dbReference type="AlphaFoldDB" id="A0A0C2FY66"/>
<comment type="catalytic activity">
    <reaction evidence="20">
        <text>N(omega)-methyl-L-arginine + pyruvate = 5-(3-methylguanidino)-2-oxopentanoate + L-alanine</text>
        <dbReference type="Rhea" id="RHEA:77319"/>
        <dbReference type="ChEBI" id="CHEBI:15361"/>
        <dbReference type="ChEBI" id="CHEBI:57972"/>
        <dbReference type="ChEBI" id="CHEBI:114953"/>
        <dbReference type="ChEBI" id="CHEBI:197314"/>
    </reaction>
</comment>
<evidence type="ECO:0000256" key="16">
    <source>
        <dbReference type="ARBA" id="ARBA00043679"/>
    </source>
</evidence>
<dbReference type="OrthoDB" id="10261433at2759"/>
<comment type="catalytic activity">
    <reaction evidence="24">
        <text>2-oxopentanoate + N(omega),N(omega)-dimethyl-L-arginine = 5-(3,3-dimethylguanidino)-2-oxopentanoate + L-2-aminopentanoate</text>
        <dbReference type="Rhea" id="RHEA:77359"/>
        <dbReference type="ChEBI" id="CHEBI:28644"/>
        <dbReference type="ChEBI" id="CHEBI:58326"/>
        <dbReference type="ChEBI" id="CHEBI:58441"/>
        <dbReference type="ChEBI" id="CHEBI:197301"/>
    </reaction>
</comment>
<evidence type="ECO:0000256" key="17">
    <source>
        <dbReference type="ARBA" id="ARBA00043726"/>
    </source>
</evidence>
<evidence type="ECO:0000256" key="30">
    <source>
        <dbReference type="ARBA" id="ARBA00048500"/>
    </source>
</evidence>
<evidence type="ECO:0000256" key="34">
    <source>
        <dbReference type="ARBA" id="ARBA00049480"/>
    </source>
</evidence>
<evidence type="ECO:0000256" key="23">
    <source>
        <dbReference type="ARBA" id="ARBA00043825"/>
    </source>
</evidence>
<comment type="catalytic activity">
    <reaction evidence="29">
        <text>L-ornithine + glyoxylate = 5-amino-2-oxopentanoate + glycine</text>
        <dbReference type="Rhea" id="RHEA:77331"/>
        <dbReference type="ChEBI" id="CHEBI:36655"/>
        <dbReference type="ChEBI" id="CHEBI:46911"/>
        <dbReference type="ChEBI" id="CHEBI:57305"/>
        <dbReference type="ChEBI" id="CHEBI:58802"/>
    </reaction>
</comment>
<evidence type="ECO:0000256" key="33">
    <source>
        <dbReference type="ARBA" id="ARBA00048916"/>
    </source>
</evidence>
<evidence type="ECO:0000256" key="19">
    <source>
        <dbReference type="ARBA" id="ARBA00043751"/>
    </source>
</evidence>
<dbReference type="GO" id="GO:0009436">
    <property type="term" value="P:glyoxylate catabolic process"/>
    <property type="evidence" value="ECO:0007669"/>
    <property type="project" value="TreeGrafter"/>
</dbReference>
<dbReference type="InterPro" id="IPR005814">
    <property type="entry name" value="Aminotrans_3"/>
</dbReference>
<evidence type="ECO:0000256" key="10">
    <source>
        <dbReference type="ARBA" id="ARBA00039862"/>
    </source>
</evidence>
<comment type="catalytic activity">
    <reaction evidence="31">
        <text>N(omega),N(omega)-dimethyl-L-arginine + 2-oxobutanoate = 5-(3,3-dimethylguanidino)-2-oxopentanoate + (2S)-2-aminobutanoate</text>
        <dbReference type="Rhea" id="RHEA:77351"/>
        <dbReference type="ChEBI" id="CHEBI:16763"/>
        <dbReference type="ChEBI" id="CHEBI:58326"/>
        <dbReference type="ChEBI" id="CHEBI:74359"/>
        <dbReference type="ChEBI" id="CHEBI:197301"/>
    </reaction>
</comment>
<comment type="catalytic activity">
    <reaction evidence="30">
        <text>2-oxohexanoate + N(omega),N(omega)-dimethyl-L-arginine = L-2-aminohexanoate + 5-(3,3-dimethylguanidino)-2-oxopentanoate</text>
        <dbReference type="Rhea" id="RHEA:77363"/>
        <dbReference type="ChEBI" id="CHEBI:35177"/>
        <dbReference type="ChEBI" id="CHEBI:58326"/>
        <dbReference type="ChEBI" id="CHEBI:58455"/>
        <dbReference type="ChEBI" id="CHEBI:197301"/>
    </reaction>
</comment>
<dbReference type="Proteomes" id="UP000054047">
    <property type="component" value="Unassembled WGS sequence"/>
</dbReference>
<evidence type="ECO:0000256" key="4">
    <source>
        <dbReference type="ARBA" id="ARBA00011881"/>
    </source>
</evidence>
<evidence type="ECO:0000256" key="27">
    <source>
        <dbReference type="ARBA" id="ARBA00044258"/>
    </source>
</evidence>
<evidence type="ECO:0000256" key="24">
    <source>
        <dbReference type="ARBA" id="ARBA00043826"/>
    </source>
</evidence>
<comment type="catalytic activity">
    <reaction evidence="33">
        <text>oxaloacetate + L-alanine = L-aspartate + pyruvate</text>
        <dbReference type="Rhea" id="RHEA:77347"/>
        <dbReference type="ChEBI" id="CHEBI:15361"/>
        <dbReference type="ChEBI" id="CHEBI:16452"/>
        <dbReference type="ChEBI" id="CHEBI:29991"/>
        <dbReference type="ChEBI" id="CHEBI:57972"/>
    </reaction>
</comment>
<comment type="similarity">
    <text evidence="3">Belongs to the class-III pyridoxal-phosphate-dependent aminotransferase family.</text>
</comment>
<dbReference type="GO" id="GO:0016223">
    <property type="term" value="F:beta-alanine:pyruvate transaminase activity"/>
    <property type="evidence" value="ECO:0007669"/>
    <property type="project" value="UniProtKB-EC"/>
</dbReference>
<evidence type="ECO:0000256" key="20">
    <source>
        <dbReference type="ARBA" id="ARBA00043758"/>
    </source>
</evidence>
<dbReference type="GO" id="GO:0019481">
    <property type="term" value="P:L-alanine catabolic process, by transamination"/>
    <property type="evidence" value="ECO:0007669"/>
    <property type="project" value="TreeGrafter"/>
</dbReference>
<evidence type="ECO:0000256" key="3">
    <source>
        <dbReference type="ARBA" id="ARBA00008954"/>
    </source>
</evidence>
<name>A0A0C2FY66_9BILA</name>
<sequence>MRNTVTARIKLQGTIKINAALKAQIDKLWHTTSIYYTEPILEYAEKLTSKFPSHMKVCFFVNSGSEANDLAITLARVHTGRFDILSMRNGYHGMTQSVIGATNIGTWKQPMPSGFGVLKAMAADPYGGPWGGKNCRDSPIQPKRDCSCEAGECKATDKRINAALKAQIDKLWHTTSIYYTEPILEYAEKLTSKFPSHMKVCFFVNSGSEANDLAITLARVHTGRTWKQPMPSGFGVLKAMAADPYGGPWGGKNCRDSPIQPKRDCSCEAGECKATDK</sequence>
<evidence type="ECO:0000256" key="21">
    <source>
        <dbReference type="ARBA" id="ARBA00043777"/>
    </source>
</evidence>
<dbReference type="InterPro" id="IPR015424">
    <property type="entry name" value="PyrdxlP-dep_Trfase"/>
</dbReference>
<evidence type="ECO:0000256" key="8">
    <source>
        <dbReference type="ARBA" id="ARBA00033660"/>
    </source>
</evidence>
<organism evidence="36 37">
    <name type="scientific">Ancylostoma duodenale</name>
    <dbReference type="NCBI Taxonomy" id="51022"/>
    <lineage>
        <taxon>Eukaryota</taxon>
        <taxon>Metazoa</taxon>
        <taxon>Ecdysozoa</taxon>
        <taxon>Nematoda</taxon>
        <taxon>Chromadorea</taxon>
        <taxon>Rhabditida</taxon>
        <taxon>Rhabditina</taxon>
        <taxon>Rhabditomorpha</taxon>
        <taxon>Strongyloidea</taxon>
        <taxon>Ancylostomatidae</taxon>
        <taxon>Ancylostomatinae</taxon>
        <taxon>Ancylostoma</taxon>
    </lineage>
</organism>
<comment type="catalytic activity">
    <reaction evidence="16">
        <text>(2S)-2-aminobutanoate + glyoxylate = 2-oxobutanoate + glycine</text>
        <dbReference type="Rhea" id="RHEA:77339"/>
        <dbReference type="ChEBI" id="CHEBI:16763"/>
        <dbReference type="ChEBI" id="CHEBI:36655"/>
        <dbReference type="ChEBI" id="CHEBI:57305"/>
        <dbReference type="ChEBI" id="CHEBI:74359"/>
    </reaction>
</comment>
<comment type="catalytic activity">
    <reaction evidence="8">
        <text>glyoxylate + L-alanine = glycine + pyruvate</text>
        <dbReference type="Rhea" id="RHEA:24248"/>
        <dbReference type="ChEBI" id="CHEBI:15361"/>
        <dbReference type="ChEBI" id="CHEBI:36655"/>
        <dbReference type="ChEBI" id="CHEBI:57305"/>
        <dbReference type="ChEBI" id="CHEBI:57972"/>
        <dbReference type="EC" id="2.6.1.44"/>
    </reaction>
    <physiologicalReaction direction="left-to-right" evidence="8">
        <dbReference type="Rhea" id="RHEA:24249"/>
    </physiologicalReaction>
</comment>
<keyword evidence="7 36" id="KW-0808">Transferase</keyword>
<evidence type="ECO:0000256" key="5">
    <source>
        <dbReference type="ARBA" id="ARBA00013049"/>
    </source>
</evidence>
<comment type="function">
    <text evidence="35">Multifunctional aminotransferase with a broad substrate specificity. Catalyzes the conversion of glyoxylate to glycine using alanine as the amino donor. Catalyzes metabolism of not L- but the D-isomer of D-beta-aminoisobutyric acid to generate 2-methyl-3-oxopropanoate and alanine. Catalyzes the transfer of the amino group from beta-alanine to pyruvate to yield L-alanine and 3-oxopropanoate. Can metabolize NG-monomethyl-L-arginine (NMMA), asymmetric NG,NG-dimethyl-L-arginine (ADMA) and symmetric NG,N'G-dimethyl-L-arginine (SDMA). ADMA is a potent inhibitor of nitric-oxide (NO) synthase, and this activity provides mechanism through which the kidney regulates blood pressure.</text>
</comment>
<proteinExistence type="inferred from homology"/>
<dbReference type="Gene3D" id="3.40.640.10">
    <property type="entry name" value="Type I PLP-dependent aspartate aminotransferase-like (Major domain)"/>
    <property type="match status" value="2"/>
</dbReference>
<evidence type="ECO:0000256" key="15">
    <source>
        <dbReference type="ARBA" id="ARBA00043669"/>
    </source>
</evidence>
<comment type="subcellular location">
    <subcellularLocation>
        <location evidence="2">Mitochondrion</location>
    </subcellularLocation>
</comment>
<comment type="catalytic activity">
    <reaction evidence="32">
        <text>N(omega)-methyl-L-arginine + glyoxylate = 5-(3-methylguanidino)-2-oxopentanoate + glycine</text>
        <dbReference type="Rhea" id="RHEA:77323"/>
        <dbReference type="ChEBI" id="CHEBI:36655"/>
        <dbReference type="ChEBI" id="CHEBI:57305"/>
        <dbReference type="ChEBI" id="CHEBI:114953"/>
        <dbReference type="ChEBI" id="CHEBI:197314"/>
    </reaction>
</comment>
<evidence type="ECO:0000256" key="25">
    <source>
        <dbReference type="ARBA" id="ARBA00044055"/>
    </source>
</evidence>
<comment type="catalytic activity">
    <reaction evidence="34">
        <text>N(omega),N('omega)-dimethyl-L-arginine + glyoxylate = 5-(3,3'-dimethylguanidino)-2-oxopentanoate + glycine</text>
        <dbReference type="Rhea" id="RHEA:77315"/>
        <dbReference type="ChEBI" id="CHEBI:36655"/>
        <dbReference type="ChEBI" id="CHEBI:57305"/>
        <dbReference type="ChEBI" id="CHEBI:197308"/>
        <dbReference type="ChEBI" id="CHEBI:197310"/>
    </reaction>
</comment>
<evidence type="ECO:0000256" key="18">
    <source>
        <dbReference type="ARBA" id="ARBA00043749"/>
    </source>
</evidence>
<dbReference type="EMBL" id="KN740995">
    <property type="protein sequence ID" value="KIH53525.1"/>
    <property type="molecule type" value="Genomic_DNA"/>
</dbReference>
<dbReference type="GO" id="GO:0030170">
    <property type="term" value="F:pyridoxal phosphate binding"/>
    <property type="evidence" value="ECO:0007669"/>
    <property type="project" value="InterPro"/>
</dbReference>
<comment type="catalytic activity">
    <reaction evidence="19">
        <text>2-oxobutanoate + L-alanine = (2S)-2-aminobutanoate + pyruvate</text>
        <dbReference type="Rhea" id="RHEA:77355"/>
        <dbReference type="ChEBI" id="CHEBI:15361"/>
        <dbReference type="ChEBI" id="CHEBI:16763"/>
        <dbReference type="ChEBI" id="CHEBI:57972"/>
        <dbReference type="ChEBI" id="CHEBI:74359"/>
        <dbReference type="EC" id="2.6.1.44"/>
    </reaction>
</comment>
<gene>
    <name evidence="36" type="ORF">ANCDUO_16342</name>
</gene>
<dbReference type="Pfam" id="PF00202">
    <property type="entry name" value="Aminotran_3"/>
    <property type="match status" value="2"/>
</dbReference>
<evidence type="ECO:0000256" key="32">
    <source>
        <dbReference type="ARBA" id="ARBA00048760"/>
    </source>
</evidence>
<evidence type="ECO:0000256" key="7">
    <source>
        <dbReference type="ARBA" id="ARBA00022679"/>
    </source>
</evidence>
<comment type="catalytic activity">
    <reaction evidence="22">
        <text>N(omega),N('omega)-dimethyl-L-arginine + pyruvate = 5-(3,3'-dimethylguanidino)-2-oxopentanoate + L-alanine</text>
        <dbReference type="Rhea" id="RHEA:77307"/>
        <dbReference type="ChEBI" id="CHEBI:15361"/>
        <dbReference type="ChEBI" id="CHEBI:57972"/>
        <dbReference type="ChEBI" id="CHEBI:197308"/>
        <dbReference type="ChEBI" id="CHEBI:197310"/>
    </reaction>
</comment>
<evidence type="ECO:0000256" key="28">
    <source>
        <dbReference type="ARBA" id="ARBA00047892"/>
    </source>
</evidence>
<comment type="catalytic activity">
    <reaction evidence="18">
        <text>N(omega),N(omega)-dimethyl-L-arginine + oxaloacetate = 5-(3,3-dimethylguanidino)-2-oxopentanoate + L-aspartate</text>
        <dbReference type="Rhea" id="RHEA:77343"/>
        <dbReference type="ChEBI" id="CHEBI:16452"/>
        <dbReference type="ChEBI" id="CHEBI:29991"/>
        <dbReference type="ChEBI" id="CHEBI:58326"/>
        <dbReference type="ChEBI" id="CHEBI:197301"/>
    </reaction>
</comment>
<evidence type="ECO:0000256" key="22">
    <source>
        <dbReference type="ARBA" id="ARBA00043798"/>
    </source>
</evidence>
<evidence type="ECO:0000256" key="14">
    <source>
        <dbReference type="ARBA" id="ARBA00042669"/>
    </source>
</evidence>
<dbReference type="InterPro" id="IPR015421">
    <property type="entry name" value="PyrdxlP-dep_Trfase_major"/>
</dbReference>
<evidence type="ECO:0000256" key="2">
    <source>
        <dbReference type="ARBA" id="ARBA00004173"/>
    </source>
</evidence>
<evidence type="ECO:0000256" key="35">
    <source>
        <dbReference type="ARBA" id="ARBA00058068"/>
    </source>
</evidence>
<evidence type="ECO:0000256" key="9">
    <source>
        <dbReference type="ARBA" id="ARBA00039130"/>
    </source>
</evidence>